<evidence type="ECO:0000259" key="7">
    <source>
        <dbReference type="Pfam" id="PF00364"/>
    </source>
</evidence>
<evidence type="ECO:0000256" key="3">
    <source>
        <dbReference type="ARBA" id="ARBA00022692"/>
    </source>
</evidence>
<evidence type="ECO:0000256" key="4">
    <source>
        <dbReference type="ARBA" id="ARBA00022989"/>
    </source>
</evidence>
<sequence length="266" mass="27473">MQFRQKALSKLQSPEELDLPVRFARPQGRLVLAVTLAVLAAGCCWALTGSVPATLGASGVLTHAEGSYLLQSPYAGQVTAVLVREGQQLAPGAPLLTVTTDRGEKTVRAVAAGRVATLRTRIGSVLTTGADVATVEKVTDPAEAPVAVLYVPGADSAGIAAGAPVDLTVPTAAAQYGVLRGHVAQVGRAPLTPEQITGFLGDTRLAAQFARQGDPVAVVVRLDRAATPSGYRWSRAGGPPEAPRTTTAVTAAVHLADRRPVDWLLP</sequence>
<comment type="subcellular location">
    <subcellularLocation>
        <location evidence="1">Membrane</location>
        <topology evidence="1">Single-pass membrane protein</topology>
    </subcellularLocation>
</comment>
<name>A0ABP6GCI2_9ACTN</name>
<reference evidence="9" key="1">
    <citation type="journal article" date="2019" name="Int. J. Syst. Evol. Microbiol.">
        <title>The Global Catalogue of Microorganisms (GCM) 10K type strain sequencing project: providing services to taxonomists for standard genome sequencing and annotation.</title>
        <authorList>
            <consortium name="The Broad Institute Genomics Platform"/>
            <consortium name="The Broad Institute Genome Sequencing Center for Infectious Disease"/>
            <person name="Wu L."/>
            <person name="Ma J."/>
        </authorList>
    </citation>
    <scope>NUCLEOTIDE SEQUENCE [LARGE SCALE GENOMIC DNA]</scope>
    <source>
        <strain evidence="9">JCM 4542</strain>
    </source>
</reference>
<dbReference type="RefSeq" id="WP_344437124.1">
    <property type="nucleotide sequence ID" value="NZ_BAAASL010000017.1"/>
</dbReference>
<organism evidence="8 9">
    <name type="scientific">Streptomyces luteosporeus</name>
    <dbReference type="NCBI Taxonomy" id="173856"/>
    <lineage>
        <taxon>Bacteria</taxon>
        <taxon>Bacillati</taxon>
        <taxon>Actinomycetota</taxon>
        <taxon>Actinomycetes</taxon>
        <taxon>Kitasatosporales</taxon>
        <taxon>Streptomycetaceae</taxon>
        <taxon>Streptomyces</taxon>
    </lineage>
</organism>
<dbReference type="Pfam" id="PF00364">
    <property type="entry name" value="Biotin_lipoyl"/>
    <property type="match status" value="1"/>
</dbReference>
<evidence type="ECO:0000256" key="2">
    <source>
        <dbReference type="ARBA" id="ARBA00009477"/>
    </source>
</evidence>
<protein>
    <submittedName>
        <fullName evidence="8">HlyD family efflux transporter periplasmic adaptor subunit</fullName>
    </submittedName>
</protein>
<dbReference type="InterPro" id="IPR050739">
    <property type="entry name" value="MFP"/>
</dbReference>
<proteinExistence type="inferred from homology"/>
<keyword evidence="9" id="KW-1185">Reference proteome</keyword>
<dbReference type="PANTHER" id="PTHR30386">
    <property type="entry name" value="MEMBRANE FUSION SUBUNIT OF EMRAB-TOLC MULTIDRUG EFFLUX PUMP"/>
    <property type="match status" value="1"/>
</dbReference>
<dbReference type="InterPro" id="IPR000089">
    <property type="entry name" value="Biotin_lipoyl"/>
</dbReference>
<evidence type="ECO:0000313" key="9">
    <source>
        <dbReference type="Proteomes" id="UP001500886"/>
    </source>
</evidence>
<dbReference type="Gene3D" id="2.40.50.100">
    <property type="match status" value="1"/>
</dbReference>
<comment type="similarity">
    <text evidence="2">Belongs to the membrane fusion protein (MFP) (TC 8.A.1) family.</text>
</comment>
<dbReference type="PANTHER" id="PTHR30386:SF26">
    <property type="entry name" value="TRANSPORT PROTEIN COMB"/>
    <property type="match status" value="1"/>
</dbReference>
<dbReference type="Proteomes" id="UP001500886">
    <property type="component" value="Unassembled WGS sequence"/>
</dbReference>
<dbReference type="SUPFAM" id="SSF51230">
    <property type="entry name" value="Single hybrid motif"/>
    <property type="match status" value="1"/>
</dbReference>
<evidence type="ECO:0000256" key="6">
    <source>
        <dbReference type="SAM" id="Phobius"/>
    </source>
</evidence>
<keyword evidence="5 6" id="KW-0472">Membrane</keyword>
<feature type="transmembrane region" description="Helical" evidence="6">
    <location>
        <begin position="30"/>
        <end position="48"/>
    </location>
</feature>
<dbReference type="InterPro" id="IPR011053">
    <property type="entry name" value="Single_hybrid_motif"/>
</dbReference>
<evidence type="ECO:0000313" key="8">
    <source>
        <dbReference type="EMBL" id="GAA2721255.1"/>
    </source>
</evidence>
<comment type="caution">
    <text evidence="8">The sequence shown here is derived from an EMBL/GenBank/DDBJ whole genome shotgun (WGS) entry which is preliminary data.</text>
</comment>
<accession>A0ABP6GCI2</accession>
<evidence type="ECO:0000256" key="5">
    <source>
        <dbReference type="ARBA" id="ARBA00023136"/>
    </source>
</evidence>
<evidence type="ECO:0000256" key="1">
    <source>
        <dbReference type="ARBA" id="ARBA00004167"/>
    </source>
</evidence>
<keyword evidence="4 6" id="KW-1133">Transmembrane helix</keyword>
<gene>
    <name evidence="8" type="ORF">GCM10010315_43570</name>
</gene>
<feature type="domain" description="Lipoyl-binding" evidence="7">
    <location>
        <begin position="71"/>
        <end position="133"/>
    </location>
</feature>
<dbReference type="EMBL" id="BAAASL010000017">
    <property type="protein sequence ID" value="GAA2721255.1"/>
    <property type="molecule type" value="Genomic_DNA"/>
</dbReference>
<keyword evidence="3 6" id="KW-0812">Transmembrane</keyword>